<dbReference type="EMBL" id="JYIJ01000013">
    <property type="protein sequence ID" value="KWX05113.1"/>
    <property type="molecule type" value="Genomic_DNA"/>
</dbReference>
<dbReference type="EMBL" id="JYIK01001117">
    <property type="protein sequence ID" value="KWX05823.1"/>
    <property type="molecule type" value="Genomic_DNA"/>
</dbReference>
<dbReference type="PATRIC" id="fig|1469144.8.peg.4665"/>
<evidence type="ECO:0000313" key="1">
    <source>
        <dbReference type="EMBL" id="KWX05113.1"/>
    </source>
</evidence>
<organism evidence="2 3">
    <name type="scientific">Carbonactinospora thermoautotrophica</name>
    <dbReference type="NCBI Taxonomy" id="1469144"/>
    <lineage>
        <taxon>Bacteria</taxon>
        <taxon>Bacillati</taxon>
        <taxon>Actinomycetota</taxon>
        <taxon>Actinomycetes</taxon>
        <taxon>Kitasatosporales</taxon>
        <taxon>Carbonactinosporaceae</taxon>
        <taxon>Carbonactinospora</taxon>
    </lineage>
</organism>
<proteinExistence type="predicted"/>
<protein>
    <submittedName>
        <fullName evidence="2">Uncharacterized protein</fullName>
    </submittedName>
</protein>
<dbReference type="AlphaFoldDB" id="A0A132N6V0"/>
<reference evidence="3" key="1">
    <citation type="submission" date="2015-02" db="EMBL/GenBank/DDBJ databases">
        <title>Physiological reanalysis, assessment of diazotrophy, and genome sequences of multiple isolates of Streptomyces thermoautotrophicus.</title>
        <authorList>
            <person name="MacKellar D.C."/>
            <person name="Lieber L."/>
            <person name="Norman J."/>
            <person name="Bolger A."/>
            <person name="Tobin C."/>
            <person name="Murray J.W."/>
            <person name="Friesen M."/>
            <person name="Prell J."/>
        </authorList>
    </citation>
    <scope>NUCLEOTIDE SEQUENCE [LARGE SCALE GENOMIC DNA]</scope>
    <source>
        <strain evidence="3">UBT1</strain>
    </source>
</reference>
<evidence type="ECO:0000313" key="2">
    <source>
        <dbReference type="EMBL" id="KWX05823.1"/>
    </source>
</evidence>
<gene>
    <name evidence="1" type="ORF">TH66_05145</name>
    <name evidence="2" type="ORF">TR74_23485</name>
</gene>
<dbReference type="Proteomes" id="UP000070598">
    <property type="component" value="Unassembled WGS sequence"/>
</dbReference>
<reference evidence="2 4" key="2">
    <citation type="submission" date="2015-02" db="EMBL/GenBank/DDBJ databases">
        <title>Physiological reanalysis, assessment of diazotrophy, and genome sequences of multiple isolates of Streptomyces thermoautotrophicus.</title>
        <authorList>
            <person name="MacKellar D.C."/>
            <person name="Lieber L."/>
            <person name="Norman J."/>
            <person name="Bolger A."/>
            <person name="Tobin C."/>
            <person name="Murray J.W."/>
            <person name="Prell J."/>
        </authorList>
    </citation>
    <scope>NUCLEOTIDE SEQUENCE [LARGE SCALE GENOMIC DNA]</scope>
    <source>
        <strain evidence="2 4">UBT1</strain>
    </source>
</reference>
<comment type="caution">
    <text evidence="2">The sequence shown here is derived from an EMBL/GenBank/DDBJ whole genome shotgun (WGS) entry which is preliminary data.</text>
</comment>
<evidence type="ECO:0000313" key="3">
    <source>
        <dbReference type="Proteomes" id="UP000070598"/>
    </source>
</evidence>
<sequence>MDTSVACADHGSVDRTKAGVRCLGPRREKRLEGSAPGGRESCGSPGCESGAFRHLSSGAVPTPKTAVYQRG</sequence>
<dbReference type="Proteomes" id="UP000070659">
    <property type="component" value="Unassembled WGS sequence"/>
</dbReference>
<evidence type="ECO:0000313" key="4">
    <source>
        <dbReference type="Proteomes" id="UP000070659"/>
    </source>
</evidence>
<accession>A0A132N6V0</accession>
<name>A0A132N6V0_9ACTN</name>